<gene>
    <name evidence="2" type="ORF">AVDCRST_MAG36-3128</name>
</gene>
<feature type="transmembrane region" description="Helical" evidence="1">
    <location>
        <begin position="77"/>
        <end position="99"/>
    </location>
</feature>
<accession>A0A6J4MTY6</accession>
<dbReference type="Pfam" id="PF11188">
    <property type="entry name" value="DUF2975"/>
    <property type="match status" value="1"/>
</dbReference>
<feature type="transmembrane region" description="Helical" evidence="1">
    <location>
        <begin position="156"/>
        <end position="175"/>
    </location>
</feature>
<evidence type="ECO:0000256" key="1">
    <source>
        <dbReference type="SAM" id="Phobius"/>
    </source>
</evidence>
<organism evidence="2">
    <name type="scientific">uncultured Nocardioidaceae bacterium</name>
    <dbReference type="NCBI Taxonomy" id="253824"/>
    <lineage>
        <taxon>Bacteria</taxon>
        <taxon>Bacillati</taxon>
        <taxon>Actinomycetota</taxon>
        <taxon>Actinomycetes</taxon>
        <taxon>Propionibacteriales</taxon>
        <taxon>Nocardioidaceae</taxon>
        <taxon>environmental samples</taxon>
    </lineage>
</organism>
<proteinExistence type="predicted"/>
<reference evidence="2" key="1">
    <citation type="submission" date="2020-02" db="EMBL/GenBank/DDBJ databases">
        <authorList>
            <person name="Meier V. D."/>
        </authorList>
    </citation>
    <scope>NUCLEOTIDE SEQUENCE</scope>
    <source>
        <strain evidence="2">AVDCRST_MAG36</strain>
    </source>
</reference>
<name>A0A6J4MTY6_9ACTN</name>
<evidence type="ECO:0000313" key="2">
    <source>
        <dbReference type="EMBL" id="CAA9366518.1"/>
    </source>
</evidence>
<feature type="transmembrane region" description="Helical" evidence="1">
    <location>
        <begin position="119"/>
        <end position="136"/>
    </location>
</feature>
<keyword evidence="1" id="KW-1133">Transmembrane helix</keyword>
<protein>
    <recommendedName>
        <fullName evidence="3">DUF2975 domain-containing protein</fullName>
    </recommendedName>
</protein>
<evidence type="ECO:0008006" key="3">
    <source>
        <dbReference type="Google" id="ProtNLM"/>
    </source>
</evidence>
<dbReference type="InterPro" id="IPR021354">
    <property type="entry name" value="DUF2975"/>
</dbReference>
<feature type="transmembrane region" description="Helical" evidence="1">
    <location>
        <begin position="12"/>
        <end position="31"/>
    </location>
</feature>
<dbReference type="AlphaFoldDB" id="A0A6J4MTY6"/>
<dbReference type="EMBL" id="CADCUH010000198">
    <property type="protein sequence ID" value="CAA9366518.1"/>
    <property type="molecule type" value="Genomic_DNA"/>
</dbReference>
<keyword evidence="1" id="KW-0472">Membrane</keyword>
<sequence>MRLAKWTRTDQVFLEGVLWALPGLALLPVVADGLRALRGQPLEVRGSLPDDLAPTTDPVLGPLTGTVVVQDPTATQYGWALMPSVLLLVLAVVAARLLLGVARSLRTGDPFSTQNASRLRVLGILLVLSGTSYPVFRSIGFEGVLDPLLSGPPRAWTLDLSLLPLLSATLVFFLAEVFARGARLREDVEGLV</sequence>
<keyword evidence="1" id="KW-0812">Transmembrane</keyword>